<proteinExistence type="predicted"/>
<comment type="caution">
    <text evidence="1">The sequence shown here is derived from an EMBL/GenBank/DDBJ whole genome shotgun (WGS) entry which is preliminary data.</text>
</comment>
<dbReference type="Proteomes" id="UP000287651">
    <property type="component" value="Unassembled WGS sequence"/>
</dbReference>
<reference evidence="1 2" key="1">
    <citation type="journal article" date="2014" name="Agronomy (Basel)">
        <title>A Draft Genome Sequence for Ensete ventricosum, the Drought-Tolerant Tree Against Hunger.</title>
        <authorList>
            <person name="Harrison J."/>
            <person name="Moore K.A."/>
            <person name="Paszkiewicz K."/>
            <person name="Jones T."/>
            <person name="Grant M."/>
            <person name="Ambacheew D."/>
            <person name="Muzemil S."/>
            <person name="Studholme D.J."/>
        </authorList>
    </citation>
    <scope>NUCLEOTIDE SEQUENCE [LARGE SCALE GENOMIC DNA]</scope>
</reference>
<evidence type="ECO:0000313" key="1">
    <source>
        <dbReference type="EMBL" id="RRT82662.1"/>
    </source>
</evidence>
<name>A0A427B2G5_ENSVE</name>
<dbReference type="EMBL" id="AMZH03000650">
    <property type="protein sequence ID" value="RRT82662.1"/>
    <property type="molecule type" value="Genomic_DNA"/>
</dbReference>
<sequence length="80" mass="8847">MLLNLLLTLQRKLSTLRTLIAILSKGMVSPMPLLWWENHLILKLLATTSTSSFQTLAQALFRLCVVPSNVLLLSSLVGLS</sequence>
<organism evidence="1 2">
    <name type="scientific">Ensete ventricosum</name>
    <name type="common">Abyssinian banana</name>
    <name type="synonym">Musa ensete</name>
    <dbReference type="NCBI Taxonomy" id="4639"/>
    <lineage>
        <taxon>Eukaryota</taxon>
        <taxon>Viridiplantae</taxon>
        <taxon>Streptophyta</taxon>
        <taxon>Embryophyta</taxon>
        <taxon>Tracheophyta</taxon>
        <taxon>Spermatophyta</taxon>
        <taxon>Magnoliopsida</taxon>
        <taxon>Liliopsida</taxon>
        <taxon>Zingiberales</taxon>
        <taxon>Musaceae</taxon>
        <taxon>Ensete</taxon>
    </lineage>
</organism>
<protein>
    <submittedName>
        <fullName evidence="1">Uncharacterized protein</fullName>
    </submittedName>
</protein>
<evidence type="ECO:0000313" key="2">
    <source>
        <dbReference type="Proteomes" id="UP000287651"/>
    </source>
</evidence>
<accession>A0A427B2G5</accession>
<gene>
    <name evidence="1" type="ORF">B296_00005347</name>
</gene>
<dbReference type="AlphaFoldDB" id="A0A427B2G5"/>